<dbReference type="InterPro" id="IPR001683">
    <property type="entry name" value="PX_dom"/>
</dbReference>
<dbReference type="SUPFAM" id="SSF64268">
    <property type="entry name" value="PX domain"/>
    <property type="match status" value="1"/>
</dbReference>
<proteinExistence type="predicted"/>
<comment type="caution">
    <text evidence="3">The sequence shown here is derived from an EMBL/GenBank/DDBJ whole genome shotgun (WGS) entry which is preliminary data.</text>
</comment>
<name>A0ABR1FIF5_AURAN</name>
<gene>
    <name evidence="3" type="ORF">SO694_00073177</name>
</gene>
<accession>A0ABR1FIF5</accession>
<keyword evidence="4" id="KW-1185">Reference proteome</keyword>
<dbReference type="InterPro" id="IPR036871">
    <property type="entry name" value="PX_dom_sf"/>
</dbReference>
<feature type="domain" description="PX" evidence="2">
    <location>
        <begin position="22"/>
        <end position="162"/>
    </location>
</feature>
<reference evidence="3 4" key="1">
    <citation type="submission" date="2024-03" db="EMBL/GenBank/DDBJ databases">
        <title>Aureococcus anophagefferens CCMP1851 and Kratosvirus quantuckense: Draft genome of a second virus-susceptible host strain in the model system.</title>
        <authorList>
            <person name="Chase E."/>
            <person name="Truchon A.R."/>
            <person name="Schepens W."/>
            <person name="Wilhelm S.W."/>
        </authorList>
    </citation>
    <scope>NUCLEOTIDE SEQUENCE [LARGE SCALE GENOMIC DNA]</scope>
    <source>
        <strain evidence="3 4">CCMP1851</strain>
    </source>
</reference>
<feature type="compositionally biased region" description="Low complexity" evidence="1">
    <location>
        <begin position="267"/>
        <end position="277"/>
    </location>
</feature>
<organism evidence="3 4">
    <name type="scientific">Aureococcus anophagefferens</name>
    <name type="common">Harmful bloom alga</name>
    <dbReference type="NCBI Taxonomy" id="44056"/>
    <lineage>
        <taxon>Eukaryota</taxon>
        <taxon>Sar</taxon>
        <taxon>Stramenopiles</taxon>
        <taxon>Ochrophyta</taxon>
        <taxon>Pelagophyceae</taxon>
        <taxon>Pelagomonadales</taxon>
        <taxon>Pelagomonadaceae</taxon>
        <taxon>Aureococcus</taxon>
    </lineage>
</organism>
<feature type="compositionally biased region" description="Basic residues" evidence="1">
    <location>
        <begin position="246"/>
        <end position="266"/>
    </location>
</feature>
<dbReference type="EMBL" id="JBBJCI010000417">
    <property type="protein sequence ID" value="KAK7231331.1"/>
    <property type="molecule type" value="Genomic_DNA"/>
</dbReference>
<dbReference type="SMART" id="SM00312">
    <property type="entry name" value="PX"/>
    <property type="match status" value="1"/>
</dbReference>
<feature type="region of interest" description="Disordered" evidence="1">
    <location>
        <begin position="58"/>
        <end position="79"/>
    </location>
</feature>
<evidence type="ECO:0000313" key="4">
    <source>
        <dbReference type="Proteomes" id="UP001363151"/>
    </source>
</evidence>
<dbReference type="PROSITE" id="PS50195">
    <property type="entry name" value="PX"/>
    <property type="match status" value="1"/>
</dbReference>
<dbReference type="Pfam" id="PF00787">
    <property type="entry name" value="PX"/>
    <property type="match status" value="1"/>
</dbReference>
<dbReference type="CDD" id="cd06093">
    <property type="entry name" value="PX_domain"/>
    <property type="match status" value="1"/>
</dbReference>
<dbReference type="Proteomes" id="UP001363151">
    <property type="component" value="Unassembled WGS sequence"/>
</dbReference>
<feature type="compositionally biased region" description="Low complexity" evidence="1">
    <location>
        <begin position="200"/>
        <end position="222"/>
    </location>
</feature>
<protein>
    <recommendedName>
        <fullName evidence="2">PX domain-containing protein</fullName>
    </recommendedName>
</protein>
<feature type="region of interest" description="Disordered" evidence="1">
    <location>
        <begin position="186"/>
        <end position="298"/>
    </location>
</feature>
<sequence>MEREEKPLKEWIEAAQLTLCRSRVVIGQPTKVKGEGLNKNFMVYPVVLETVRPQAPLSPASAAKVERNSEADDDDDDTVDRQVAKRRFSEFEELRATLARRFGAHGMLVPSLPPKKGFGTGDKVVRRRVRALALFCAAILENCFLAEDSAWVAFVTPGPFGGGSTAALSFGMLRWNECLADAQARGAGGGDARTLRQGARSSTTSTTRSGRPGAPTTASPRPWARRRRRRRPCARRRRPGPTPRPRTARRFAAARRSGPRTRRAAHAGRLPAAAQRGAPGGAGRARRAASGRARSRARARRWTRFARARFAPLPDALRAWLCDVVSYELSQASALRDMCKALADLDRGVEAAAAKRRGAARGSPEARDLAQVHEAREKHARDFRCGLVAWSLPKFADRRSRVLNVFAAHVELAAGLLGAPAPPDAVARVQPVLGAATAILAALDLDAPDVSRFQPGAYRLPPDPRPPPPPAGIEERKSIDEGRGRKSENEVAV</sequence>
<dbReference type="Gene3D" id="3.30.1520.10">
    <property type="entry name" value="Phox-like domain"/>
    <property type="match status" value="1"/>
</dbReference>
<feature type="compositionally biased region" description="Basic residues" evidence="1">
    <location>
        <begin position="223"/>
        <end position="239"/>
    </location>
</feature>
<feature type="compositionally biased region" description="Pro residues" evidence="1">
    <location>
        <begin position="461"/>
        <end position="471"/>
    </location>
</feature>
<evidence type="ECO:0000313" key="3">
    <source>
        <dbReference type="EMBL" id="KAK7231331.1"/>
    </source>
</evidence>
<feature type="compositionally biased region" description="Basic residues" evidence="1">
    <location>
        <begin position="284"/>
        <end position="298"/>
    </location>
</feature>
<evidence type="ECO:0000256" key="1">
    <source>
        <dbReference type="SAM" id="MobiDB-lite"/>
    </source>
</evidence>
<evidence type="ECO:0000259" key="2">
    <source>
        <dbReference type="PROSITE" id="PS50195"/>
    </source>
</evidence>
<feature type="region of interest" description="Disordered" evidence="1">
    <location>
        <begin position="453"/>
        <end position="493"/>
    </location>
</feature>
<feature type="compositionally biased region" description="Basic and acidic residues" evidence="1">
    <location>
        <begin position="473"/>
        <end position="493"/>
    </location>
</feature>